<dbReference type="GO" id="GO:0005125">
    <property type="term" value="F:cytokine activity"/>
    <property type="evidence" value="ECO:0007669"/>
    <property type="project" value="UniProtKB-KW"/>
</dbReference>
<accession>A0A5B8MQZ6</accession>
<dbReference type="InterPro" id="IPR001398">
    <property type="entry name" value="Macrophage_inhib_fac"/>
</dbReference>
<dbReference type="SUPFAM" id="SSF55331">
    <property type="entry name" value="Tautomerase/MIF"/>
    <property type="match status" value="1"/>
</dbReference>
<keyword evidence="5" id="KW-0413">Isomerase</keyword>
<gene>
    <name evidence="13" type="ORF">A3770_06p45630</name>
</gene>
<evidence type="ECO:0000256" key="2">
    <source>
        <dbReference type="ARBA" id="ARBA00005851"/>
    </source>
</evidence>
<keyword evidence="3" id="KW-0202">Cytokine</keyword>
<dbReference type="PANTHER" id="PTHR11954:SF6">
    <property type="entry name" value="MACROPHAGE MIGRATION INHIBITORY FACTOR"/>
    <property type="match status" value="1"/>
</dbReference>
<comment type="catalytic activity">
    <reaction evidence="6">
        <text>3-phenylpyruvate = enol-phenylpyruvate</text>
        <dbReference type="Rhea" id="RHEA:17097"/>
        <dbReference type="ChEBI" id="CHEBI:16815"/>
        <dbReference type="ChEBI" id="CHEBI:18005"/>
        <dbReference type="EC" id="5.3.2.1"/>
    </reaction>
</comment>
<dbReference type="Pfam" id="PF01187">
    <property type="entry name" value="MIF"/>
    <property type="match status" value="1"/>
</dbReference>
<protein>
    <recommendedName>
        <fullName evidence="12">L-dopachrome isomerase</fullName>
        <ecNumber evidence="9">5.3.2.1</ecNumber>
        <ecNumber evidence="8">5.3.3.12</ecNumber>
    </recommendedName>
    <alternativeName>
        <fullName evidence="10">L-dopachrome tautomerase</fullName>
    </alternativeName>
    <alternativeName>
        <fullName evidence="11">Phenylpyruvate tautomerase</fullName>
    </alternativeName>
</protein>
<evidence type="ECO:0000256" key="6">
    <source>
        <dbReference type="ARBA" id="ARBA00036735"/>
    </source>
</evidence>
<evidence type="ECO:0000256" key="10">
    <source>
        <dbReference type="ARBA" id="ARBA00041631"/>
    </source>
</evidence>
<evidence type="ECO:0000313" key="13">
    <source>
        <dbReference type="EMBL" id="QDZ22045.1"/>
    </source>
</evidence>
<dbReference type="InterPro" id="IPR014347">
    <property type="entry name" value="Tautomerase/MIF_sf"/>
</dbReference>
<proteinExistence type="inferred from homology"/>
<evidence type="ECO:0000256" key="7">
    <source>
        <dbReference type="ARBA" id="ARBA00036823"/>
    </source>
</evidence>
<organism evidence="13 14">
    <name type="scientific">Chloropicon primus</name>
    <dbReference type="NCBI Taxonomy" id="1764295"/>
    <lineage>
        <taxon>Eukaryota</taxon>
        <taxon>Viridiplantae</taxon>
        <taxon>Chlorophyta</taxon>
        <taxon>Chloropicophyceae</taxon>
        <taxon>Chloropicales</taxon>
        <taxon>Chloropicaceae</taxon>
        <taxon>Chloropicon</taxon>
    </lineage>
</organism>
<comment type="subcellular location">
    <subcellularLocation>
        <location evidence="1">Secreted</location>
    </subcellularLocation>
</comment>
<dbReference type="EMBL" id="CP031039">
    <property type="protein sequence ID" value="QDZ22045.1"/>
    <property type="molecule type" value="Genomic_DNA"/>
</dbReference>
<evidence type="ECO:0000313" key="14">
    <source>
        <dbReference type="Proteomes" id="UP000316726"/>
    </source>
</evidence>
<sequence length="118" mass="12554">MPTLSIKTNTTSVDRISQSDVVREASALVADLLGKPEAYVMVLLEAGVTMAFGGTEEPAAFVELVSLGSIGGEKNKTISKGICEFVQAKLGVAPNRTYIHFIDPPRSNFGFNSSTFAK</sequence>
<evidence type="ECO:0000256" key="9">
    <source>
        <dbReference type="ARBA" id="ARBA00039086"/>
    </source>
</evidence>
<dbReference type="GO" id="GO:0050178">
    <property type="term" value="F:phenylpyruvate tautomerase activity"/>
    <property type="evidence" value="ECO:0007669"/>
    <property type="project" value="UniProtKB-EC"/>
</dbReference>
<keyword evidence="4" id="KW-0964">Secreted</keyword>
<dbReference type="Proteomes" id="UP000316726">
    <property type="component" value="Chromosome 6"/>
</dbReference>
<comment type="catalytic activity">
    <reaction evidence="7">
        <text>L-dopachrome = 5,6-dihydroxyindole-2-carboxylate</text>
        <dbReference type="Rhea" id="RHEA:13041"/>
        <dbReference type="ChEBI" id="CHEBI:16875"/>
        <dbReference type="ChEBI" id="CHEBI:57509"/>
        <dbReference type="EC" id="5.3.3.12"/>
    </reaction>
</comment>
<evidence type="ECO:0000256" key="5">
    <source>
        <dbReference type="ARBA" id="ARBA00023235"/>
    </source>
</evidence>
<dbReference type="Gene3D" id="3.30.429.10">
    <property type="entry name" value="Macrophage Migration Inhibitory Factor"/>
    <property type="match status" value="1"/>
</dbReference>
<dbReference type="PANTHER" id="PTHR11954">
    <property type="entry name" value="D-DOPACHROME DECARBOXYLASE"/>
    <property type="match status" value="1"/>
</dbReference>
<evidence type="ECO:0000256" key="11">
    <source>
        <dbReference type="ARBA" id="ARBA00041912"/>
    </source>
</evidence>
<dbReference type="EC" id="5.3.2.1" evidence="9"/>
<dbReference type="OrthoDB" id="255819at2759"/>
<evidence type="ECO:0000256" key="1">
    <source>
        <dbReference type="ARBA" id="ARBA00004613"/>
    </source>
</evidence>
<evidence type="ECO:0000256" key="8">
    <source>
        <dbReference type="ARBA" id="ARBA00038932"/>
    </source>
</evidence>
<dbReference type="EC" id="5.3.3.12" evidence="8"/>
<dbReference type="GO" id="GO:0005615">
    <property type="term" value="C:extracellular space"/>
    <property type="evidence" value="ECO:0007669"/>
    <property type="project" value="UniProtKB-KW"/>
</dbReference>
<reference evidence="13 14" key="1">
    <citation type="submission" date="2018-07" db="EMBL/GenBank/DDBJ databases">
        <title>The complete nuclear genome of the prasinophyte Chloropicon primus (CCMP1205).</title>
        <authorList>
            <person name="Pombert J.-F."/>
            <person name="Otis C."/>
            <person name="Turmel M."/>
            <person name="Lemieux C."/>
        </authorList>
    </citation>
    <scope>NUCLEOTIDE SEQUENCE [LARGE SCALE GENOMIC DNA]</scope>
    <source>
        <strain evidence="13 14">CCMP1205</strain>
    </source>
</reference>
<evidence type="ECO:0000256" key="3">
    <source>
        <dbReference type="ARBA" id="ARBA00022514"/>
    </source>
</evidence>
<name>A0A5B8MQZ6_9CHLO</name>
<evidence type="ECO:0000256" key="4">
    <source>
        <dbReference type="ARBA" id="ARBA00022525"/>
    </source>
</evidence>
<evidence type="ECO:0000256" key="12">
    <source>
        <dbReference type="ARBA" id="ARBA00042730"/>
    </source>
</evidence>
<dbReference type="STRING" id="1764295.A0A5B8MQZ6"/>
<comment type="similarity">
    <text evidence="2">Belongs to the MIF family.</text>
</comment>
<dbReference type="AlphaFoldDB" id="A0A5B8MQZ6"/>
<keyword evidence="14" id="KW-1185">Reference proteome</keyword>
<dbReference type="GO" id="GO:0004167">
    <property type="term" value="F:dopachrome isomerase activity"/>
    <property type="evidence" value="ECO:0007669"/>
    <property type="project" value="UniProtKB-EC"/>
</dbReference>